<dbReference type="Proteomes" id="UP000609064">
    <property type="component" value="Unassembled WGS sequence"/>
</dbReference>
<feature type="domain" description="Glycoside hydrolase family 42 N-terminal" evidence="3">
    <location>
        <begin position="2"/>
        <end position="244"/>
    </location>
</feature>
<keyword evidence="2" id="KW-0326">Glycosidase</keyword>
<dbReference type="GO" id="GO:0009341">
    <property type="term" value="C:beta-galactosidase complex"/>
    <property type="evidence" value="ECO:0007669"/>
    <property type="project" value="InterPro"/>
</dbReference>
<evidence type="ECO:0000259" key="3">
    <source>
        <dbReference type="Pfam" id="PF02449"/>
    </source>
</evidence>
<dbReference type="GO" id="GO:0005509">
    <property type="term" value="F:calcium ion binding"/>
    <property type="evidence" value="ECO:0007669"/>
    <property type="project" value="InterPro"/>
</dbReference>
<dbReference type="EMBL" id="BMKK01000012">
    <property type="protein sequence ID" value="GGD76200.1"/>
    <property type="molecule type" value="Genomic_DNA"/>
</dbReference>
<dbReference type="InterPro" id="IPR015919">
    <property type="entry name" value="Cadherin-like_sf"/>
</dbReference>
<comment type="caution">
    <text evidence="4">The sequence shown here is derived from an EMBL/GenBank/DDBJ whole genome shotgun (WGS) entry which is preliminary data.</text>
</comment>
<protein>
    <recommendedName>
        <fullName evidence="3">Glycoside hydrolase family 42 N-terminal domain-containing protein</fullName>
    </recommendedName>
</protein>
<name>A0A916Z5X0_9BACT</name>
<proteinExistence type="predicted"/>
<dbReference type="Pfam" id="PF02449">
    <property type="entry name" value="Glyco_hydro_42"/>
    <property type="match status" value="1"/>
</dbReference>
<evidence type="ECO:0000313" key="5">
    <source>
        <dbReference type="Proteomes" id="UP000609064"/>
    </source>
</evidence>
<dbReference type="Gene3D" id="3.20.20.80">
    <property type="entry name" value="Glycosidases"/>
    <property type="match status" value="1"/>
</dbReference>
<keyword evidence="1" id="KW-0378">Hydrolase</keyword>
<dbReference type="InterPro" id="IPR017853">
    <property type="entry name" value="GH"/>
</dbReference>
<evidence type="ECO:0000313" key="4">
    <source>
        <dbReference type="EMBL" id="GGD76200.1"/>
    </source>
</evidence>
<keyword evidence="5" id="KW-1185">Reference proteome</keyword>
<accession>A0A916Z5X0</accession>
<sequence length="728" mass="84199">MNKMVANGCNSVMLTVWWERVYPQPNSKPNWAQLDNQINHAINNLGVKVAIRIHLGRHIASIKGFWTTEDAVTDFRGKPLTNYYDNNHFSFAHQPSIERAKDFVREVAERYKNLQKNGKMVYISVVNTPQHELGFTYQNQQWPEKEYIAIFDHSKWSMIKFRDWAKEKYTTIRTLNSYWGTAYKSFSEVEPYINWWNVQDSFRGQRGKDWYLFRHLMIRDYYEQIIATIKEVEPTYKVAAEYGGIADNLTLQRGTFAFKDLSRKADFFKIVNDGFQRDLGYNNLSPNQKFYAEAAFFDLATSDDLVNYVKKNVEYGCELMLLLVEYDNGTDFEKILPAVKEAVRTLYNPSPAISFKDSVTYRVSQLIDNREFVFNDWKSKSTNGAYKIKIKLDEDILNDNKKIENPLPDIVDNTPPIVTPPPPPVTTIPNQLPIVTLKDYTKEIVVNQNFQFRLPENLFFDNDGFISFIEILESPTWIGFNRFEVNFQGKAPHLGKYSIKVRVYDNNGGSIESYIYLDIIQPIVDLELIKGDYFDVPIEPYGYITNNRILYLDALPEKLNIIARCNLDSVNFVFDITGPYRFKGSSDKLPYNVFGEGRGAKFPVGNYTLSAKAYKRDSVVTSKTVTFSVKASLNNASNNIINEWVNYPNPFGKICNVKIPETEDAEKLTFAYYTVNGKKQNIKKEYINIVEKTAYIDLGHFNIPSGNYILEVSRDSVVIKTIRITKID</sequence>
<gene>
    <name evidence="4" type="ORF">GCM10011514_45250</name>
</gene>
<dbReference type="GO" id="GO:0016020">
    <property type="term" value="C:membrane"/>
    <property type="evidence" value="ECO:0007669"/>
    <property type="project" value="InterPro"/>
</dbReference>
<evidence type="ECO:0000256" key="2">
    <source>
        <dbReference type="ARBA" id="ARBA00023295"/>
    </source>
</evidence>
<dbReference type="SUPFAM" id="SSF51445">
    <property type="entry name" value="(Trans)glycosidases"/>
    <property type="match status" value="1"/>
</dbReference>
<organism evidence="4 5">
    <name type="scientific">Emticicia aquatilis</name>
    <dbReference type="NCBI Taxonomy" id="1537369"/>
    <lineage>
        <taxon>Bacteria</taxon>
        <taxon>Pseudomonadati</taxon>
        <taxon>Bacteroidota</taxon>
        <taxon>Cytophagia</taxon>
        <taxon>Cytophagales</taxon>
        <taxon>Leadbetterellaceae</taxon>
        <taxon>Emticicia</taxon>
    </lineage>
</organism>
<dbReference type="GO" id="GO:0005975">
    <property type="term" value="P:carbohydrate metabolic process"/>
    <property type="evidence" value="ECO:0007669"/>
    <property type="project" value="InterPro"/>
</dbReference>
<dbReference type="InterPro" id="IPR013529">
    <property type="entry name" value="Glyco_hydro_42_N"/>
</dbReference>
<reference evidence="4" key="2">
    <citation type="submission" date="2020-09" db="EMBL/GenBank/DDBJ databases">
        <authorList>
            <person name="Sun Q."/>
            <person name="Zhou Y."/>
        </authorList>
    </citation>
    <scope>NUCLEOTIDE SEQUENCE</scope>
    <source>
        <strain evidence="4">CGMCC 1.15958</strain>
    </source>
</reference>
<dbReference type="SUPFAM" id="SSF49313">
    <property type="entry name" value="Cadherin-like"/>
    <property type="match status" value="1"/>
</dbReference>
<evidence type="ECO:0000256" key="1">
    <source>
        <dbReference type="ARBA" id="ARBA00022801"/>
    </source>
</evidence>
<dbReference type="GO" id="GO:0004565">
    <property type="term" value="F:beta-galactosidase activity"/>
    <property type="evidence" value="ECO:0007669"/>
    <property type="project" value="InterPro"/>
</dbReference>
<reference evidence="4" key="1">
    <citation type="journal article" date="2014" name="Int. J. Syst. Evol. Microbiol.">
        <title>Complete genome sequence of Corynebacterium casei LMG S-19264T (=DSM 44701T), isolated from a smear-ripened cheese.</title>
        <authorList>
            <consortium name="US DOE Joint Genome Institute (JGI-PGF)"/>
            <person name="Walter F."/>
            <person name="Albersmeier A."/>
            <person name="Kalinowski J."/>
            <person name="Ruckert C."/>
        </authorList>
    </citation>
    <scope>NUCLEOTIDE SEQUENCE</scope>
    <source>
        <strain evidence="4">CGMCC 1.15958</strain>
    </source>
</reference>
<dbReference type="AlphaFoldDB" id="A0A916Z5X0"/>